<dbReference type="InParanoid" id="A0A423XK14"/>
<keyword evidence="2" id="KW-0812">Transmembrane</keyword>
<reference evidence="3 4" key="1">
    <citation type="submission" date="2015-09" db="EMBL/GenBank/DDBJ databases">
        <title>Host preference determinants of Valsa canker pathogens revealed by comparative genomics.</title>
        <authorList>
            <person name="Yin Z."/>
            <person name="Huang L."/>
        </authorList>
    </citation>
    <scope>NUCLEOTIDE SEQUENCE [LARGE SCALE GENOMIC DNA]</scope>
    <source>
        <strain evidence="3 4">SXYLt</strain>
    </source>
</reference>
<evidence type="ECO:0008006" key="5">
    <source>
        <dbReference type="Google" id="ProtNLM"/>
    </source>
</evidence>
<comment type="caution">
    <text evidence="3">The sequence shown here is derived from an EMBL/GenBank/DDBJ whole genome shotgun (WGS) entry which is preliminary data.</text>
</comment>
<organism evidence="3 4">
    <name type="scientific">Cytospora leucostoma</name>
    <dbReference type="NCBI Taxonomy" id="1230097"/>
    <lineage>
        <taxon>Eukaryota</taxon>
        <taxon>Fungi</taxon>
        <taxon>Dikarya</taxon>
        <taxon>Ascomycota</taxon>
        <taxon>Pezizomycotina</taxon>
        <taxon>Sordariomycetes</taxon>
        <taxon>Sordariomycetidae</taxon>
        <taxon>Diaporthales</taxon>
        <taxon>Cytosporaceae</taxon>
        <taxon>Cytospora</taxon>
    </lineage>
</organism>
<protein>
    <recommendedName>
        <fullName evidence="5">Fucose-specific lectin</fullName>
    </recommendedName>
</protein>
<feature type="compositionally biased region" description="Low complexity" evidence="1">
    <location>
        <begin position="353"/>
        <end position="372"/>
    </location>
</feature>
<name>A0A423XK14_9PEZI</name>
<sequence>MYHPLGTQLIVLDSSGNLTYSLCNSNSTPVYSTDSPSILPIAVEPRSGSNIAAVGWYEDETVYADVFWQDSGYNIEHERYKCDMSQGTYSLLSHESPDDTLSEDSNMPDVSPFTGLAAVRLSSSDGTRLFFHDSNAALHQLEYTSSDKWKYVGKVNPDVHLQGPSIGAAVIDGTTDMYTVQPRSDNNIDIASTTNGETWGINSTPQPLSNSDTNSTSTQNFTVNTSAVVLAGLQAWDSGISSLGLAVDQDDSKYIYYIGNDKALHYITAQDGLNLGSWSVEDSLDTKYWPLADDADADFAMACDPSSYDIRIYYMSGGAMTEVSRTGKDSWAEAQALPTKATATTSGSSPAKASGTSDTSSPSSGTTDSAASGKKHSSGGSGLSLAATYGIGIAAGLSVLAIAATWVGCYFARKHKQPNGEEQDMLALAPQQAGVCTFGENRPQNQGNFAEDLRGQDHLDENGYPKDIHAILTGPGHNPVYELPVYVDKHELPGSEIEHMPRTPVVRPGSLYSNDRQDAPPITDLSDTFEPLNPNPYWSASQDGVASPTFPSQRSPSRAHTMSTATLAGNNPLGPLSPLPELEAPESTDRPLSRGMSP</sequence>
<feature type="region of interest" description="Disordered" evidence="1">
    <location>
        <begin position="494"/>
        <end position="598"/>
    </location>
</feature>
<gene>
    <name evidence="3" type="ORF">VPNG_01490</name>
</gene>
<dbReference type="AlphaFoldDB" id="A0A423XK14"/>
<evidence type="ECO:0000256" key="1">
    <source>
        <dbReference type="SAM" id="MobiDB-lite"/>
    </source>
</evidence>
<feature type="transmembrane region" description="Helical" evidence="2">
    <location>
        <begin position="389"/>
        <end position="412"/>
    </location>
</feature>
<keyword evidence="2" id="KW-0472">Membrane</keyword>
<evidence type="ECO:0000313" key="4">
    <source>
        <dbReference type="Proteomes" id="UP000285146"/>
    </source>
</evidence>
<dbReference type="OrthoDB" id="4696326at2759"/>
<evidence type="ECO:0000313" key="3">
    <source>
        <dbReference type="EMBL" id="ROW16780.1"/>
    </source>
</evidence>
<keyword evidence="4" id="KW-1185">Reference proteome</keyword>
<feature type="region of interest" description="Disordered" evidence="1">
    <location>
        <begin position="338"/>
        <end position="378"/>
    </location>
</feature>
<feature type="compositionally biased region" description="Low complexity" evidence="1">
    <location>
        <begin position="567"/>
        <end position="582"/>
    </location>
</feature>
<proteinExistence type="predicted"/>
<dbReference type="Proteomes" id="UP000285146">
    <property type="component" value="Unassembled WGS sequence"/>
</dbReference>
<feature type="compositionally biased region" description="Polar residues" evidence="1">
    <location>
        <begin position="536"/>
        <end position="566"/>
    </location>
</feature>
<feature type="compositionally biased region" description="Polar residues" evidence="1">
    <location>
        <begin position="341"/>
        <end position="351"/>
    </location>
</feature>
<dbReference type="EMBL" id="LKEB01000004">
    <property type="protein sequence ID" value="ROW16780.1"/>
    <property type="molecule type" value="Genomic_DNA"/>
</dbReference>
<accession>A0A423XK14</accession>
<keyword evidence="2" id="KW-1133">Transmembrane helix</keyword>
<dbReference type="SUPFAM" id="SSF89372">
    <property type="entry name" value="Fucose-specific lectin"/>
    <property type="match status" value="1"/>
</dbReference>
<evidence type="ECO:0000256" key="2">
    <source>
        <dbReference type="SAM" id="Phobius"/>
    </source>
</evidence>
<dbReference type="Gene3D" id="2.120.10.70">
    <property type="entry name" value="Fucose-specific lectin"/>
    <property type="match status" value="1"/>
</dbReference>